<dbReference type="Proteomes" id="UP000298458">
    <property type="component" value="Unassembled WGS sequence"/>
</dbReference>
<evidence type="ECO:0000313" key="3">
    <source>
        <dbReference type="Proteomes" id="UP000298458"/>
    </source>
</evidence>
<protein>
    <submittedName>
        <fullName evidence="2">DUF393 domain-containing protein</fullName>
    </submittedName>
</protein>
<name>A0A4R9GJ00_9LEPT</name>
<gene>
    <name evidence="2" type="ORF">EHO60_02410</name>
</gene>
<dbReference type="RefSeq" id="WP_135766584.1">
    <property type="nucleotide sequence ID" value="NZ_RQET01000002.1"/>
</dbReference>
<keyword evidence="1" id="KW-0472">Membrane</keyword>
<evidence type="ECO:0000256" key="1">
    <source>
        <dbReference type="SAM" id="Phobius"/>
    </source>
</evidence>
<dbReference type="Pfam" id="PF04134">
    <property type="entry name" value="DCC1-like"/>
    <property type="match status" value="1"/>
</dbReference>
<dbReference type="OrthoDB" id="9785438at2"/>
<accession>A0A4R9GJ00</accession>
<dbReference type="GO" id="GO:0015035">
    <property type="term" value="F:protein-disulfide reductase activity"/>
    <property type="evidence" value="ECO:0007669"/>
    <property type="project" value="InterPro"/>
</dbReference>
<reference evidence="2" key="1">
    <citation type="journal article" date="2019" name="PLoS Negl. Trop. Dis.">
        <title>Revisiting the worldwide diversity of Leptospira species in the environment.</title>
        <authorList>
            <person name="Vincent A.T."/>
            <person name="Schiettekatte O."/>
            <person name="Bourhy P."/>
            <person name="Veyrier F.J."/>
            <person name="Picardeau M."/>
        </authorList>
    </citation>
    <scope>NUCLEOTIDE SEQUENCE [LARGE SCALE GENOMIC DNA]</scope>
    <source>
        <strain evidence="2">SSW15</strain>
    </source>
</reference>
<keyword evidence="3" id="KW-1185">Reference proteome</keyword>
<dbReference type="InterPro" id="IPR052927">
    <property type="entry name" value="DCC_oxidoreductase"/>
</dbReference>
<proteinExistence type="predicted"/>
<keyword evidence="1" id="KW-0812">Transmembrane</keyword>
<sequence>MKTRAALEERNGQIVFFDGVCNLCNGTVAWLIARDKKKILRFAHLQSERGRALPLSGDARHPEGKDSSIIFYQNGSLYEKSTAVLKILSALGFPWNLAVVCFVFPIFLRDFVYEWIAKNRYLWFGRTDSCSIPSPQVADRFLD</sequence>
<evidence type="ECO:0000313" key="2">
    <source>
        <dbReference type="EMBL" id="TGK13073.1"/>
    </source>
</evidence>
<keyword evidence="1" id="KW-1133">Transmembrane helix</keyword>
<comment type="caution">
    <text evidence="2">The sequence shown here is derived from an EMBL/GenBank/DDBJ whole genome shotgun (WGS) entry which is preliminary data.</text>
</comment>
<dbReference type="EMBL" id="RQET01000002">
    <property type="protein sequence ID" value="TGK13073.1"/>
    <property type="molecule type" value="Genomic_DNA"/>
</dbReference>
<dbReference type="InterPro" id="IPR007263">
    <property type="entry name" value="DCC1-like"/>
</dbReference>
<feature type="transmembrane region" description="Helical" evidence="1">
    <location>
        <begin position="87"/>
        <end position="108"/>
    </location>
</feature>
<organism evidence="2 3">
    <name type="scientific">Leptospira fletcheri</name>
    <dbReference type="NCBI Taxonomy" id="2484981"/>
    <lineage>
        <taxon>Bacteria</taxon>
        <taxon>Pseudomonadati</taxon>
        <taxon>Spirochaetota</taxon>
        <taxon>Spirochaetia</taxon>
        <taxon>Leptospirales</taxon>
        <taxon>Leptospiraceae</taxon>
        <taxon>Leptospira</taxon>
    </lineage>
</organism>
<dbReference type="PANTHER" id="PTHR33639">
    <property type="entry name" value="THIOL-DISULFIDE OXIDOREDUCTASE DCC"/>
    <property type="match status" value="1"/>
</dbReference>
<dbReference type="AlphaFoldDB" id="A0A4R9GJ00"/>
<dbReference type="PANTHER" id="PTHR33639:SF2">
    <property type="entry name" value="DUF393 DOMAIN-CONTAINING PROTEIN"/>
    <property type="match status" value="1"/>
</dbReference>